<evidence type="ECO:0000256" key="1">
    <source>
        <dbReference type="ARBA" id="ARBA00005495"/>
    </source>
</evidence>
<dbReference type="Proteomes" id="UP001295740">
    <property type="component" value="Unassembled WGS sequence"/>
</dbReference>
<dbReference type="Gene3D" id="2.170.150.70">
    <property type="match status" value="1"/>
</dbReference>
<evidence type="ECO:0000256" key="2">
    <source>
        <dbReference type="ARBA" id="ARBA00022723"/>
    </source>
</evidence>
<dbReference type="EMBL" id="CAUWAG010000010">
    <property type="protein sequence ID" value="CAJ2507829.1"/>
    <property type="molecule type" value="Genomic_DNA"/>
</dbReference>
<evidence type="ECO:0000259" key="4">
    <source>
        <dbReference type="PROSITE" id="PS51891"/>
    </source>
</evidence>
<protein>
    <submittedName>
        <fullName evidence="5">Uu.00g090150.m01.CDS01</fullName>
    </submittedName>
</protein>
<keyword evidence="3" id="KW-0862">Zinc</keyword>
<name>A0AAI8YHU9_9PEZI</name>
<comment type="caution">
    <text evidence="5">The sequence shown here is derived from an EMBL/GenBank/DDBJ whole genome shotgun (WGS) entry which is preliminary data.</text>
</comment>
<keyword evidence="6" id="KW-1185">Reference proteome</keyword>
<sequence>MASTPAATAPLTASCHCGRVTFAIPAPPTKCNECRCSICYAYGVFWAYYTRRDVTVTTAGTGAEIKAGENADLSEYKRTDAAAAGSEAFYRCANCGCMTHWWGLGANASDDAKMGVNARLLGENAIEGVESYIGRC</sequence>
<comment type="similarity">
    <text evidence="1">Belongs to the Gfa family.</text>
</comment>
<feature type="domain" description="CENP-V/GFA" evidence="4">
    <location>
        <begin position="11"/>
        <end position="136"/>
    </location>
</feature>
<dbReference type="GO" id="GO:0046872">
    <property type="term" value="F:metal ion binding"/>
    <property type="evidence" value="ECO:0007669"/>
    <property type="project" value="UniProtKB-KW"/>
</dbReference>
<dbReference type="InterPro" id="IPR006913">
    <property type="entry name" value="CENP-V/GFA"/>
</dbReference>
<accession>A0AAI8YHU9</accession>
<dbReference type="SUPFAM" id="SSF51316">
    <property type="entry name" value="Mss4-like"/>
    <property type="match status" value="1"/>
</dbReference>
<organism evidence="5 6">
    <name type="scientific">Anthostomella pinea</name>
    <dbReference type="NCBI Taxonomy" id="933095"/>
    <lineage>
        <taxon>Eukaryota</taxon>
        <taxon>Fungi</taxon>
        <taxon>Dikarya</taxon>
        <taxon>Ascomycota</taxon>
        <taxon>Pezizomycotina</taxon>
        <taxon>Sordariomycetes</taxon>
        <taxon>Xylariomycetidae</taxon>
        <taxon>Xylariales</taxon>
        <taxon>Xylariaceae</taxon>
        <taxon>Anthostomella</taxon>
    </lineage>
</organism>
<reference evidence="5" key="1">
    <citation type="submission" date="2023-10" db="EMBL/GenBank/DDBJ databases">
        <authorList>
            <person name="Hackl T."/>
        </authorList>
    </citation>
    <scope>NUCLEOTIDE SEQUENCE</scope>
</reference>
<evidence type="ECO:0000313" key="6">
    <source>
        <dbReference type="Proteomes" id="UP001295740"/>
    </source>
</evidence>
<dbReference type="GO" id="GO:0016846">
    <property type="term" value="F:carbon-sulfur lyase activity"/>
    <property type="evidence" value="ECO:0007669"/>
    <property type="project" value="InterPro"/>
</dbReference>
<proteinExistence type="inferred from homology"/>
<evidence type="ECO:0000313" key="5">
    <source>
        <dbReference type="EMBL" id="CAJ2507829.1"/>
    </source>
</evidence>
<dbReference type="InterPro" id="IPR011057">
    <property type="entry name" value="Mss4-like_sf"/>
</dbReference>
<gene>
    <name evidence="5" type="ORF">KHLLAP_LOCUS8297</name>
</gene>
<keyword evidence="2" id="KW-0479">Metal-binding</keyword>
<dbReference type="AlphaFoldDB" id="A0AAI8YHU9"/>
<dbReference type="PROSITE" id="PS51891">
    <property type="entry name" value="CENP_V_GFA"/>
    <property type="match status" value="1"/>
</dbReference>
<evidence type="ECO:0000256" key="3">
    <source>
        <dbReference type="ARBA" id="ARBA00022833"/>
    </source>
</evidence>